<keyword evidence="10" id="KW-0975">Bacterial flagellum</keyword>
<keyword evidence="9" id="KW-0472">Membrane</keyword>
<evidence type="ECO:0000256" key="11">
    <source>
        <dbReference type="ARBA" id="ARBA00025044"/>
    </source>
</evidence>
<keyword evidence="14" id="KW-0282">Flagellum</keyword>
<keyword evidence="14" id="KW-0966">Cell projection</keyword>
<dbReference type="InterPro" id="IPR001689">
    <property type="entry name" value="Flag_FliM"/>
</dbReference>
<evidence type="ECO:0000256" key="12">
    <source>
        <dbReference type="NCBIfam" id="TIGR01397"/>
    </source>
</evidence>
<dbReference type="SUPFAM" id="SSF103039">
    <property type="entry name" value="CheC-like"/>
    <property type="match status" value="1"/>
</dbReference>
<dbReference type="GO" id="GO:0009425">
    <property type="term" value="C:bacterial-type flagellum basal body"/>
    <property type="evidence" value="ECO:0007669"/>
    <property type="project" value="UniProtKB-SubCell"/>
</dbReference>
<dbReference type="PANTHER" id="PTHR30034">
    <property type="entry name" value="FLAGELLAR MOTOR SWITCH PROTEIN FLIM"/>
    <property type="match status" value="1"/>
</dbReference>
<dbReference type="GO" id="GO:0003774">
    <property type="term" value="F:cytoskeletal motor activity"/>
    <property type="evidence" value="ECO:0007669"/>
    <property type="project" value="InterPro"/>
</dbReference>
<gene>
    <name evidence="14" type="ORF">HNR37_000736</name>
</gene>
<reference evidence="14 15" key="1">
    <citation type="submission" date="2020-08" db="EMBL/GenBank/DDBJ databases">
        <title>Genomic Encyclopedia of Type Strains, Phase IV (KMG-IV): sequencing the most valuable type-strain genomes for metagenomic binning, comparative biology and taxonomic classification.</title>
        <authorList>
            <person name="Goeker M."/>
        </authorList>
    </citation>
    <scope>NUCLEOTIDE SEQUENCE [LARGE SCALE GENOMIC DNA]</scope>
    <source>
        <strain evidence="14 15">DSM 22071</strain>
    </source>
</reference>
<feature type="domain" description="Flagellar motor switch protein FliN-like C-terminal" evidence="13">
    <location>
        <begin position="257"/>
        <end position="324"/>
    </location>
</feature>
<dbReference type="AlphaFoldDB" id="A0A7W7Y3L5"/>
<dbReference type="InterPro" id="IPR001543">
    <property type="entry name" value="FliN-like_C"/>
</dbReference>
<dbReference type="Pfam" id="PF01052">
    <property type="entry name" value="FliMN_C"/>
    <property type="match status" value="1"/>
</dbReference>
<dbReference type="CDD" id="cd17908">
    <property type="entry name" value="FliM"/>
    <property type="match status" value="1"/>
</dbReference>
<keyword evidence="15" id="KW-1185">Reference proteome</keyword>
<keyword evidence="7" id="KW-0997">Cell inner membrane</keyword>
<dbReference type="NCBIfam" id="TIGR01397">
    <property type="entry name" value="fliM_switch"/>
    <property type="match status" value="1"/>
</dbReference>
<dbReference type="RefSeq" id="WP_183730099.1">
    <property type="nucleotide sequence ID" value="NZ_JACHID010000003.1"/>
</dbReference>
<evidence type="ECO:0000256" key="8">
    <source>
        <dbReference type="ARBA" id="ARBA00022779"/>
    </source>
</evidence>
<dbReference type="PANTHER" id="PTHR30034:SF3">
    <property type="entry name" value="FLAGELLAR MOTOR SWITCH PROTEIN FLIM"/>
    <property type="match status" value="1"/>
</dbReference>
<dbReference type="GO" id="GO:0050918">
    <property type="term" value="P:positive chemotaxis"/>
    <property type="evidence" value="ECO:0007669"/>
    <property type="project" value="TreeGrafter"/>
</dbReference>
<evidence type="ECO:0000259" key="13">
    <source>
        <dbReference type="Pfam" id="PF01052"/>
    </source>
</evidence>
<comment type="subcellular location">
    <subcellularLocation>
        <location evidence="1">Bacterial flagellum basal body</location>
    </subcellularLocation>
    <subcellularLocation>
        <location evidence="2">Cell inner membrane</location>
        <topology evidence="2">Peripheral membrane protein</topology>
    </subcellularLocation>
</comment>
<evidence type="ECO:0000256" key="1">
    <source>
        <dbReference type="ARBA" id="ARBA00004117"/>
    </source>
</evidence>
<accession>A0A7W7Y3L5</accession>
<evidence type="ECO:0000256" key="3">
    <source>
        <dbReference type="ARBA" id="ARBA00011049"/>
    </source>
</evidence>
<dbReference type="PIRSF" id="PIRSF002888">
    <property type="entry name" value="FliM"/>
    <property type="match status" value="1"/>
</dbReference>
<evidence type="ECO:0000256" key="5">
    <source>
        <dbReference type="ARBA" id="ARBA00022475"/>
    </source>
</evidence>
<dbReference type="PRINTS" id="PR00955">
    <property type="entry name" value="FLGMOTORFLIM"/>
</dbReference>
<dbReference type="InterPro" id="IPR036429">
    <property type="entry name" value="SpoA-like_sf"/>
</dbReference>
<keyword evidence="14" id="KW-0969">Cilium</keyword>
<evidence type="ECO:0000256" key="9">
    <source>
        <dbReference type="ARBA" id="ARBA00023136"/>
    </source>
</evidence>
<evidence type="ECO:0000256" key="2">
    <source>
        <dbReference type="ARBA" id="ARBA00004417"/>
    </source>
</evidence>
<evidence type="ECO:0000256" key="4">
    <source>
        <dbReference type="ARBA" id="ARBA00021898"/>
    </source>
</evidence>
<dbReference type="Proteomes" id="UP000528322">
    <property type="component" value="Unassembled WGS sequence"/>
</dbReference>
<keyword evidence="8" id="KW-0283">Flagellar rotation</keyword>
<dbReference type="InterPro" id="IPR028976">
    <property type="entry name" value="CheC-like_sf"/>
</dbReference>
<dbReference type="Gene3D" id="3.40.1550.10">
    <property type="entry name" value="CheC-like"/>
    <property type="match status" value="1"/>
</dbReference>
<comment type="function">
    <text evidence="11">FliM is one of three proteins (FliG, FliN, FliM) that forms the rotor-mounted switch complex (C ring), located at the base of the basal body. This complex interacts with the CheY and CheZ chemotaxis proteins, in addition to contacting components of the motor that determine the direction of flagellar rotation.</text>
</comment>
<sequence>MADILSQEEIDALLSSVSTDDEPEEAVETLSVTKKKVSLYDFKRPDRVSKDQMRSIKNLHDKFARNFSSSLSGYLRSITDMNLISVDQMTYGEFLMSLPNPTSFNIVSMLPLDGNAVLEINPSLVFPIIDKLLGGQGEPIDEVREITDIEQNVIGGVLAIALRELAEVWQPIINIRFKIELRETSPHVIQIVSQNEVVILLVFEIKVGDVSGMMNICIPAIALEPIMPKIDSQDWLIGAKKMHATGNVQQIKNIAATTKVDIHADLGATTMKLRDVLTLEKDDIITLGTKVREPMVLTVGNMKKYYGEIGIIDNNKAFKIQRKIVKESV</sequence>
<proteinExistence type="inferred from homology"/>
<keyword evidence="5" id="KW-1003">Cell membrane</keyword>
<protein>
    <recommendedName>
        <fullName evidence="4 12">Flagellar motor switch protein FliM</fullName>
    </recommendedName>
</protein>
<dbReference type="GO" id="GO:0005886">
    <property type="term" value="C:plasma membrane"/>
    <property type="evidence" value="ECO:0007669"/>
    <property type="project" value="UniProtKB-SubCell"/>
</dbReference>
<organism evidence="14 15">
    <name type="scientific">Desulfurispira natronophila</name>
    <dbReference type="NCBI Taxonomy" id="682562"/>
    <lineage>
        <taxon>Bacteria</taxon>
        <taxon>Pseudomonadati</taxon>
        <taxon>Chrysiogenota</taxon>
        <taxon>Chrysiogenia</taxon>
        <taxon>Chrysiogenales</taxon>
        <taxon>Chrysiogenaceae</taxon>
        <taxon>Desulfurispira</taxon>
    </lineage>
</organism>
<dbReference type="GO" id="GO:0071978">
    <property type="term" value="P:bacterial-type flagellum-dependent swarming motility"/>
    <property type="evidence" value="ECO:0007669"/>
    <property type="project" value="TreeGrafter"/>
</dbReference>
<dbReference type="Gene3D" id="2.30.330.10">
    <property type="entry name" value="SpoA-like"/>
    <property type="match status" value="1"/>
</dbReference>
<dbReference type="EMBL" id="JACHID010000003">
    <property type="protein sequence ID" value="MBB5021427.1"/>
    <property type="molecule type" value="Genomic_DNA"/>
</dbReference>
<evidence type="ECO:0000256" key="10">
    <source>
        <dbReference type="ARBA" id="ARBA00023143"/>
    </source>
</evidence>
<evidence type="ECO:0000313" key="14">
    <source>
        <dbReference type="EMBL" id="MBB5021427.1"/>
    </source>
</evidence>
<evidence type="ECO:0000256" key="7">
    <source>
        <dbReference type="ARBA" id="ARBA00022519"/>
    </source>
</evidence>
<comment type="caution">
    <text evidence="14">The sequence shown here is derived from an EMBL/GenBank/DDBJ whole genome shotgun (WGS) entry which is preliminary data.</text>
</comment>
<dbReference type="Pfam" id="PF02154">
    <property type="entry name" value="FliM"/>
    <property type="match status" value="1"/>
</dbReference>
<evidence type="ECO:0000313" key="15">
    <source>
        <dbReference type="Proteomes" id="UP000528322"/>
    </source>
</evidence>
<evidence type="ECO:0000256" key="6">
    <source>
        <dbReference type="ARBA" id="ARBA00022500"/>
    </source>
</evidence>
<comment type="similarity">
    <text evidence="3">Belongs to the FliM family.</text>
</comment>
<dbReference type="SUPFAM" id="SSF101801">
    <property type="entry name" value="Surface presentation of antigens (SPOA)"/>
    <property type="match status" value="1"/>
</dbReference>
<keyword evidence="6" id="KW-0145">Chemotaxis</keyword>
<name>A0A7W7Y3L5_9BACT</name>